<evidence type="ECO:0000313" key="1">
    <source>
        <dbReference type="EMBL" id="PSB50348.1"/>
    </source>
</evidence>
<protein>
    <submittedName>
        <fullName evidence="1">Uncharacterized protein</fullName>
    </submittedName>
</protein>
<comment type="caution">
    <text evidence="1">The sequence shown here is derived from an EMBL/GenBank/DDBJ whole genome shotgun (WGS) entry which is preliminary data.</text>
</comment>
<evidence type="ECO:0000313" key="2">
    <source>
        <dbReference type="Proteomes" id="UP000238937"/>
    </source>
</evidence>
<name>A0A2T1FZC4_9CYAN</name>
<dbReference type="RefSeq" id="WP_106310341.1">
    <property type="nucleotide sequence ID" value="NZ_PVWO01000402.1"/>
</dbReference>
<proteinExistence type="predicted"/>
<organism evidence="1 2">
    <name type="scientific">Chamaesiphon polymorphus CCALA 037</name>
    <dbReference type="NCBI Taxonomy" id="2107692"/>
    <lineage>
        <taxon>Bacteria</taxon>
        <taxon>Bacillati</taxon>
        <taxon>Cyanobacteriota</taxon>
        <taxon>Cyanophyceae</taxon>
        <taxon>Gomontiellales</taxon>
        <taxon>Chamaesiphonaceae</taxon>
        <taxon>Chamaesiphon</taxon>
    </lineage>
</organism>
<sequence length="263" mass="28973">MMTEGIFSLSFEADGKQLGSGFAAFKDGTIRGGDTDFLYNGTYRLDEKNSDSAPHFEAKVSVQYYKGINLAIFGKMTQFPIEISGIFTPEGISGHGIMTKFGKDEIDLNGVKIDDFQSEIAIKERYGLLDRQSIANGSQNDRNLLSALAAYHENNYIDATNLAYTAIESIVRQLPFAIDNSGKSQQSLLNLMDALLEQKAIAKTLYDPIHALISSDRVLNKKLKSPEDCAFPLCIMAFNSLAKLLEIQSDLEQGKSSVTNVMK</sequence>
<keyword evidence="2" id="KW-1185">Reference proteome</keyword>
<dbReference type="EMBL" id="PVWO01000402">
    <property type="protein sequence ID" value="PSB50348.1"/>
    <property type="molecule type" value="Genomic_DNA"/>
</dbReference>
<gene>
    <name evidence="1" type="ORF">C7B77_22860</name>
</gene>
<dbReference type="InterPro" id="IPR043019">
    <property type="entry name" value="GrlR_sf"/>
</dbReference>
<accession>A0A2T1FZC4</accession>
<dbReference type="OrthoDB" id="8456446at2"/>
<dbReference type="Gene3D" id="2.40.128.380">
    <property type="entry name" value="T3SS negative regulator GrlR"/>
    <property type="match status" value="1"/>
</dbReference>
<reference evidence="1 2" key="1">
    <citation type="submission" date="2018-03" db="EMBL/GenBank/DDBJ databases">
        <title>The ancient ancestry and fast evolution of plastids.</title>
        <authorList>
            <person name="Moore K.R."/>
            <person name="Magnabosco C."/>
            <person name="Momper L."/>
            <person name="Gold D.A."/>
            <person name="Bosak T."/>
            <person name="Fournier G.P."/>
        </authorList>
    </citation>
    <scope>NUCLEOTIDE SEQUENCE [LARGE SCALE GENOMIC DNA]</scope>
    <source>
        <strain evidence="1 2">CCALA 037</strain>
    </source>
</reference>
<dbReference type="Proteomes" id="UP000238937">
    <property type="component" value="Unassembled WGS sequence"/>
</dbReference>
<dbReference type="AlphaFoldDB" id="A0A2T1FZC4"/>